<feature type="compositionally biased region" description="Basic residues" evidence="1">
    <location>
        <begin position="95"/>
        <end position="109"/>
    </location>
</feature>
<protein>
    <submittedName>
        <fullName evidence="2">Uncharacterized protein</fullName>
    </submittedName>
</protein>
<feature type="region of interest" description="Disordered" evidence="1">
    <location>
        <begin position="93"/>
        <end position="154"/>
    </location>
</feature>
<accession>A0ABY7D1J3</accession>
<keyword evidence="3" id="KW-1185">Reference proteome</keyword>
<gene>
    <name evidence="2" type="ORF">PtA15_12A208</name>
</gene>
<sequence length="282" mass="29788">MSSNTPTSAEQHGGTAKEQQGDNANGDSLPAHDEAWISALVDRLVPQFQAQRTATADESAMQTDRQGRNLRISWRRTSSSTVFGVIINTISHTATKSRKRAPRERRKPGSGKAVDLLAKTPNNLSDHPDPGNSKDLAPKLLTPTTSTGDSSASGVAEQLAMKACTQTSAPLPVPNISATPRTQSTAGAIAIRAWSPLPSPRPNLSSWDTSSGIGRLTAPDQTAEPAPWPAHDNQPEQPKSPPLFNRESCEGSPLPPEQPAQSRTSTTEANNGCITGPTPIAS</sequence>
<feature type="compositionally biased region" description="Polar residues" evidence="1">
    <location>
        <begin position="259"/>
        <end position="273"/>
    </location>
</feature>
<dbReference type="Proteomes" id="UP001164743">
    <property type="component" value="Chromosome 12A"/>
</dbReference>
<dbReference type="EMBL" id="CP110432">
    <property type="protein sequence ID" value="WAQ90221.1"/>
    <property type="molecule type" value="Genomic_DNA"/>
</dbReference>
<feature type="region of interest" description="Disordered" evidence="1">
    <location>
        <begin position="1"/>
        <end position="32"/>
    </location>
</feature>
<feature type="compositionally biased region" description="Polar residues" evidence="1">
    <location>
        <begin position="17"/>
        <end position="26"/>
    </location>
</feature>
<evidence type="ECO:0000256" key="1">
    <source>
        <dbReference type="SAM" id="MobiDB-lite"/>
    </source>
</evidence>
<evidence type="ECO:0000313" key="3">
    <source>
        <dbReference type="Proteomes" id="UP001164743"/>
    </source>
</evidence>
<feature type="compositionally biased region" description="Polar residues" evidence="1">
    <location>
        <begin position="1"/>
        <end position="10"/>
    </location>
</feature>
<organism evidence="2 3">
    <name type="scientific">Puccinia triticina</name>
    <dbReference type="NCBI Taxonomy" id="208348"/>
    <lineage>
        <taxon>Eukaryota</taxon>
        <taxon>Fungi</taxon>
        <taxon>Dikarya</taxon>
        <taxon>Basidiomycota</taxon>
        <taxon>Pucciniomycotina</taxon>
        <taxon>Pucciniomycetes</taxon>
        <taxon>Pucciniales</taxon>
        <taxon>Pucciniaceae</taxon>
        <taxon>Puccinia</taxon>
    </lineage>
</organism>
<dbReference type="GeneID" id="77802689"/>
<feature type="compositionally biased region" description="Polar residues" evidence="1">
    <location>
        <begin position="142"/>
        <end position="153"/>
    </location>
</feature>
<feature type="region of interest" description="Disordered" evidence="1">
    <location>
        <begin position="193"/>
        <end position="282"/>
    </location>
</feature>
<name>A0ABY7D1J3_9BASI</name>
<feature type="compositionally biased region" description="Polar residues" evidence="1">
    <location>
        <begin position="52"/>
        <end position="64"/>
    </location>
</feature>
<dbReference type="RefSeq" id="XP_053025776.1">
    <property type="nucleotide sequence ID" value="XM_053161794.1"/>
</dbReference>
<evidence type="ECO:0000313" key="2">
    <source>
        <dbReference type="EMBL" id="WAQ90221.1"/>
    </source>
</evidence>
<feature type="region of interest" description="Disordered" evidence="1">
    <location>
        <begin position="52"/>
        <end position="73"/>
    </location>
</feature>
<reference evidence="2" key="1">
    <citation type="submission" date="2022-10" db="EMBL/GenBank/DDBJ databases">
        <title>Puccinia triticina Genome sequencing and assembly.</title>
        <authorList>
            <person name="Li C."/>
        </authorList>
    </citation>
    <scope>NUCLEOTIDE SEQUENCE</scope>
    <source>
        <strain evidence="2">Pt15</strain>
    </source>
</reference>
<proteinExistence type="predicted"/>